<protein>
    <submittedName>
        <fullName evidence="1">Uncharacterized protein</fullName>
    </submittedName>
</protein>
<comment type="caution">
    <text evidence="1">The sequence shown here is derived from an EMBL/GenBank/DDBJ whole genome shotgun (WGS) entry which is preliminary data.</text>
</comment>
<accession>A0ABT6D5B1</accession>
<evidence type="ECO:0000313" key="2">
    <source>
        <dbReference type="Proteomes" id="UP001146336"/>
    </source>
</evidence>
<keyword evidence="2" id="KW-1185">Reference proteome</keyword>
<dbReference type="Proteomes" id="UP001146336">
    <property type="component" value="Unassembled WGS sequence"/>
</dbReference>
<dbReference type="EMBL" id="JAOZFC020000003">
    <property type="protein sequence ID" value="MDF9300582.1"/>
    <property type="molecule type" value="Genomic_DNA"/>
</dbReference>
<evidence type="ECO:0000313" key="1">
    <source>
        <dbReference type="EMBL" id="MDF9300582.1"/>
    </source>
</evidence>
<dbReference type="RefSeq" id="WP_199405053.1">
    <property type="nucleotide sequence ID" value="NZ_JAOZFC020000003.1"/>
</dbReference>
<name>A0ABT6D5B1_9LACO</name>
<gene>
    <name evidence="1" type="ORF">OIT47_009915</name>
</gene>
<proteinExistence type="predicted"/>
<reference evidence="1" key="1">
    <citation type="submission" date="2023-03" db="EMBL/GenBank/DDBJ databases">
        <title>Comparative genomics of Weissella fermenti BK2, and weissella type species.</title>
        <authorList>
            <person name="Lee J.K."/>
            <person name="Baek J.H."/>
            <person name="Kim J.M."/>
            <person name="Choi D.G."/>
            <person name="Jeon C.O."/>
        </authorList>
    </citation>
    <scope>NUCLEOTIDE SEQUENCE</scope>
    <source>
        <strain evidence="1">BK2</strain>
    </source>
</reference>
<sequence>MDLNKFRNLAYNNDELAILTVLSWLTETRPEMGEWGDGFFASRRWDDIKDDPLLQAQTLFEEFEAEFNDDNIDQECAYKRLKNTRLKRR</sequence>
<organism evidence="1 2">
    <name type="scientific">Weissella fermenti</name>
    <dbReference type="NCBI Taxonomy" id="2987699"/>
    <lineage>
        <taxon>Bacteria</taxon>
        <taxon>Bacillati</taxon>
        <taxon>Bacillota</taxon>
        <taxon>Bacilli</taxon>
        <taxon>Lactobacillales</taxon>
        <taxon>Lactobacillaceae</taxon>
        <taxon>Weissella</taxon>
    </lineage>
</organism>